<evidence type="ECO:0000313" key="1">
    <source>
        <dbReference type="EMBL" id="MCK9685713.1"/>
    </source>
</evidence>
<proteinExistence type="predicted"/>
<dbReference type="EMBL" id="JAJLJH010000001">
    <property type="protein sequence ID" value="MCK9685713.1"/>
    <property type="molecule type" value="Genomic_DNA"/>
</dbReference>
<dbReference type="Proteomes" id="UP001139353">
    <property type="component" value="Unassembled WGS sequence"/>
</dbReference>
<protein>
    <submittedName>
        <fullName evidence="1">Uncharacterized protein</fullName>
    </submittedName>
</protein>
<evidence type="ECO:0000313" key="2">
    <source>
        <dbReference type="Proteomes" id="UP001139353"/>
    </source>
</evidence>
<comment type="caution">
    <text evidence="1">The sequence shown here is derived from an EMBL/GenBank/DDBJ whole genome shotgun (WGS) entry which is preliminary data.</text>
</comment>
<reference evidence="1" key="1">
    <citation type="submission" date="2021-11" db="EMBL/GenBank/DDBJ databases">
        <title>BS-T2-15 a new species belonging to the Comamonadaceae family isolated from the soil of a French oak forest.</title>
        <authorList>
            <person name="Mieszkin S."/>
            <person name="Alain K."/>
        </authorList>
    </citation>
    <scope>NUCLEOTIDE SEQUENCE</scope>
    <source>
        <strain evidence="1">BS-T2-15</strain>
    </source>
</reference>
<sequence length="125" mass="13278">MPRIATEQSAETIKARRALEAYLREPGRSQVALSRDSSIAQPTISKFLSGRIKSLTPDVRAVMKVANIGIKGRGATLSADARIQRALGEAWDGTEAGTQLLARAIEALGGVLRDATAHKRGGTRA</sequence>
<dbReference type="AlphaFoldDB" id="A0A9X2BYK5"/>
<organism evidence="1 2">
    <name type="scientific">Scleromatobacter humisilvae</name>
    <dbReference type="NCBI Taxonomy" id="2897159"/>
    <lineage>
        <taxon>Bacteria</taxon>
        <taxon>Pseudomonadati</taxon>
        <taxon>Pseudomonadota</taxon>
        <taxon>Betaproteobacteria</taxon>
        <taxon>Burkholderiales</taxon>
        <taxon>Sphaerotilaceae</taxon>
        <taxon>Scleromatobacter</taxon>
    </lineage>
</organism>
<name>A0A9X2BYK5_9BURK</name>
<keyword evidence="2" id="KW-1185">Reference proteome</keyword>
<gene>
    <name evidence="1" type="ORF">LPC04_08320</name>
</gene>
<dbReference type="RefSeq" id="WP_275681708.1">
    <property type="nucleotide sequence ID" value="NZ_JAJLJH010000001.1"/>
</dbReference>
<accession>A0A9X2BYK5</accession>